<evidence type="ECO:0000256" key="4">
    <source>
        <dbReference type="ARBA" id="ARBA00022448"/>
    </source>
</evidence>
<dbReference type="Proteomes" id="UP000347383">
    <property type="component" value="Chromosome"/>
</dbReference>
<comment type="similarity">
    <text evidence="2 7">Belongs to the PhoU family.</text>
</comment>
<feature type="domain" description="PhoU" evidence="8">
    <location>
        <begin position="120"/>
        <end position="204"/>
    </location>
</feature>
<dbReference type="PANTHER" id="PTHR42930:SF3">
    <property type="entry name" value="PHOSPHATE-SPECIFIC TRANSPORT SYSTEM ACCESSORY PROTEIN PHOU"/>
    <property type="match status" value="1"/>
</dbReference>
<keyword evidence="4 7" id="KW-0813">Transport</keyword>
<evidence type="ECO:0000313" key="10">
    <source>
        <dbReference type="Proteomes" id="UP000347383"/>
    </source>
</evidence>
<organism evidence="9 10">
    <name type="scientific">Streptococcus dysgalactiae subsp. dysgalactiae</name>
    <dbReference type="NCBI Taxonomy" id="99822"/>
    <lineage>
        <taxon>Bacteria</taxon>
        <taxon>Bacillati</taxon>
        <taxon>Bacillota</taxon>
        <taxon>Bacilli</taxon>
        <taxon>Lactobacillales</taxon>
        <taxon>Streptococcaceae</taxon>
        <taxon>Streptococcus</taxon>
    </lineage>
</organism>
<keyword evidence="5 7" id="KW-0963">Cytoplasm</keyword>
<dbReference type="SUPFAM" id="SSF109755">
    <property type="entry name" value="PhoU-like"/>
    <property type="match status" value="1"/>
</dbReference>
<dbReference type="RefSeq" id="WP_154412321.1">
    <property type="nucleotide sequence ID" value="NZ_CP033165.1"/>
</dbReference>
<evidence type="ECO:0000259" key="8">
    <source>
        <dbReference type="Pfam" id="PF01895"/>
    </source>
</evidence>
<dbReference type="Gene3D" id="1.20.58.220">
    <property type="entry name" value="Phosphate transport system protein phou homolog 2, domain 2"/>
    <property type="match status" value="1"/>
</dbReference>
<dbReference type="InterPro" id="IPR026022">
    <property type="entry name" value="PhoU_dom"/>
</dbReference>
<evidence type="ECO:0000256" key="3">
    <source>
        <dbReference type="ARBA" id="ARBA00011738"/>
    </source>
</evidence>
<evidence type="ECO:0000256" key="7">
    <source>
        <dbReference type="PIRNR" id="PIRNR003107"/>
    </source>
</evidence>
<dbReference type="GO" id="GO:0005737">
    <property type="term" value="C:cytoplasm"/>
    <property type="evidence" value="ECO:0007669"/>
    <property type="project" value="UniProtKB-SubCell"/>
</dbReference>
<dbReference type="InterPro" id="IPR028366">
    <property type="entry name" value="PhoU"/>
</dbReference>
<dbReference type="InterPro" id="IPR038078">
    <property type="entry name" value="PhoU-like_sf"/>
</dbReference>
<evidence type="ECO:0000256" key="2">
    <source>
        <dbReference type="ARBA" id="ARBA00008107"/>
    </source>
</evidence>
<feature type="domain" description="PhoU" evidence="8">
    <location>
        <begin position="17"/>
        <end position="103"/>
    </location>
</feature>
<protein>
    <recommendedName>
        <fullName evidence="7">Phosphate-specific transport system accessory protein PhoU</fullName>
    </recommendedName>
</protein>
<evidence type="ECO:0000256" key="5">
    <source>
        <dbReference type="ARBA" id="ARBA00022490"/>
    </source>
</evidence>
<dbReference type="PANTHER" id="PTHR42930">
    <property type="entry name" value="PHOSPHATE-SPECIFIC TRANSPORT SYSTEM ACCESSORY PROTEIN PHOU"/>
    <property type="match status" value="1"/>
</dbReference>
<comment type="subcellular location">
    <subcellularLocation>
        <location evidence="1 7">Cytoplasm</location>
    </subcellularLocation>
</comment>
<dbReference type="PIRSF" id="PIRSF003107">
    <property type="entry name" value="PhoU"/>
    <property type="match status" value="1"/>
</dbReference>
<name>A0A9X7RY44_STRDY</name>
<dbReference type="GO" id="GO:0045936">
    <property type="term" value="P:negative regulation of phosphate metabolic process"/>
    <property type="evidence" value="ECO:0007669"/>
    <property type="project" value="InterPro"/>
</dbReference>
<evidence type="ECO:0000256" key="1">
    <source>
        <dbReference type="ARBA" id="ARBA00004496"/>
    </source>
</evidence>
<dbReference type="EMBL" id="CP033165">
    <property type="protein sequence ID" value="QGH01684.1"/>
    <property type="molecule type" value="Genomic_DNA"/>
</dbReference>
<sequence length="216" mass="24468">MRDQFELELQELEHSFLELGQLVLETGSKTLLALASKDKDMAEQIIARDQKINQRQSAIELACARMLALQQPQVSDLRFVISIMSSCSDLERMGDHMTGIAKAILQLKEDQLAPSEDQLHLMGQSALRMLADLLETFPLHQASKAISIAQTDEQIDQHYYALSKEIISLMKDQETSIPNGTQYLYIIGHLERFADYIANICERVVYLETGELIDLN</sequence>
<comment type="subunit">
    <text evidence="3 7">Homodimer.</text>
</comment>
<dbReference type="NCBIfam" id="TIGR02135">
    <property type="entry name" value="phoU_full"/>
    <property type="match status" value="1"/>
</dbReference>
<proteinExistence type="inferred from homology"/>
<reference evidence="9 10" key="1">
    <citation type="submission" date="2018-10" db="EMBL/GenBank/DDBJ databases">
        <title>Comparative Genomics Analysis of the Streptococcus dysgalactiae subspecies dysgalactiae.</title>
        <authorList>
            <person name="Koh T.H."/>
            <person name="Abdul Rahman N."/>
            <person name="Sessions O.M."/>
        </authorList>
    </citation>
    <scope>NUCLEOTIDE SEQUENCE [LARGE SCALE GENOMIC DNA]</scope>
    <source>
        <strain evidence="9 10">DB60705-15</strain>
    </source>
</reference>
<dbReference type="GO" id="GO:0006817">
    <property type="term" value="P:phosphate ion transport"/>
    <property type="evidence" value="ECO:0007669"/>
    <property type="project" value="UniProtKB-KW"/>
</dbReference>
<evidence type="ECO:0000256" key="6">
    <source>
        <dbReference type="ARBA" id="ARBA00022592"/>
    </source>
</evidence>
<dbReference type="Pfam" id="PF01895">
    <property type="entry name" value="PhoU"/>
    <property type="match status" value="2"/>
</dbReference>
<accession>A0A9X7RY44</accession>
<dbReference type="GO" id="GO:0030643">
    <property type="term" value="P:intracellular phosphate ion homeostasis"/>
    <property type="evidence" value="ECO:0007669"/>
    <property type="project" value="InterPro"/>
</dbReference>
<evidence type="ECO:0000313" key="9">
    <source>
        <dbReference type="EMBL" id="QGH01684.1"/>
    </source>
</evidence>
<gene>
    <name evidence="9" type="primary">phoU</name>
    <name evidence="9" type="ORF">EA457_03530</name>
</gene>
<dbReference type="FunFam" id="1.20.58.220:FF:000004">
    <property type="entry name" value="Phosphate-specific transport system accessory protein PhoU"/>
    <property type="match status" value="1"/>
</dbReference>
<comment type="function">
    <text evidence="7">Plays a role in the regulation of phosphate uptake.</text>
</comment>
<dbReference type="AlphaFoldDB" id="A0A9X7RY44"/>
<keyword evidence="6 7" id="KW-0592">Phosphate transport</keyword>